<reference evidence="1 3" key="2">
    <citation type="journal article" date="2018" name="Plant J.">
        <title>The Physcomitrella patens chromosome-scale assembly reveals moss genome structure and evolution.</title>
        <authorList>
            <person name="Lang D."/>
            <person name="Ullrich K.K."/>
            <person name="Murat F."/>
            <person name="Fuchs J."/>
            <person name="Jenkins J."/>
            <person name="Haas F.B."/>
            <person name="Piednoel M."/>
            <person name="Gundlach H."/>
            <person name="Van Bel M."/>
            <person name="Meyberg R."/>
            <person name="Vives C."/>
            <person name="Morata J."/>
            <person name="Symeonidi A."/>
            <person name="Hiss M."/>
            <person name="Muchero W."/>
            <person name="Kamisugi Y."/>
            <person name="Saleh O."/>
            <person name="Blanc G."/>
            <person name="Decker E.L."/>
            <person name="van Gessel N."/>
            <person name="Grimwood J."/>
            <person name="Hayes R.D."/>
            <person name="Graham S.W."/>
            <person name="Gunter L.E."/>
            <person name="McDaniel S.F."/>
            <person name="Hoernstein S.N.W."/>
            <person name="Larsson A."/>
            <person name="Li F.W."/>
            <person name="Perroud P.F."/>
            <person name="Phillips J."/>
            <person name="Ranjan P."/>
            <person name="Rokshar D.S."/>
            <person name="Rothfels C.J."/>
            <person name="Schneider L."/>
            <person name="Shu S."/>
            <person name="Stevenson D.W."/>
            <person name="Thummler F."/>
            <person name="Tillich M."/>
            <person name="Villarreal Aguilar J.C."/>
            <person name="Widiez T."/>
            <person name="Wong G.K."/>
            <person name="Wymore A."/>
            <person name="Zhang Y."/>
            <person name="Zimmer A.D."/>
            <person name="Quatrano R.S."/>
            <person name="Mayer K.F.X."/>
            <person name="Goodstein D."/>
            <person name="Casacuberta J.M."/>
            <person name="Vandepoele K."/>
            <person name="Reski R."/>
            <person name="Cuming A.C."/>
            <person name="Tuskan G.A."/>
            <person name="Maumus F."/>
            <person name="Salse J."/>
            <person name="Schmutz J."/>
            <person name="Rensing S.A."/>
        </authorList>
    </citation>
    <scope>NUCLEOTIDE SEQUENCE [LARGE SCALE GENOMIC DNA]</scope>
    <source>
        <strain evidence="2 3">cv. Gransden 2004</strain>
    </source>
</reference>
<organism evidence="1">
    <name type="scientific">Physcomitrium patens</name>
    <name type="common">Spreading-leaved earth moss</name>
    <name type="synonym">Physcomitrella patens</name>
    <dbReference type="NCBI Taxonomy" id="3218"/>
    <lineage>
        <taxon>Eukaryota</taxon>
        <taxon>Viridiplantae</taxon>
        <taxon>Streptophyta</taxon>
        <taxon>Embryophyta</taxon>
        <taxon>Bryophyta</taxon>
        <taxon>Bryophytina</taxon>
        <taxon>Bryopsida</taxon>
        <taxon>Funariidae</taxon>
        <taxon>Funariales</taxon>
        <taxon>Funariaceae</taxon>
        <taxon>Physcomitrium</taxon>
    </lineage>
</organism>
<evidence type="ECO:0000313" key="3">
    <source>
        <dbReference type="Proteomes" id="UP000006727"/>
    </source>
</evidence>
<reference evidence="1 3" key="1">
    <citation type="journal article" date="2008" name="Science">
        <title>The Physcomitrella genome reveals evolutionary insights into the conquest of land by plants.</title>
        <authorList>
            <person name="Rensing S."/>
            <person name="Lang D."/>
            <person name="Zimmer A."/>
            <person name="Terry A."/>
            <person name="Salamov A."/>
            <person name="Shapiro H."/>
            <person name="Nishiyama T."/>
            <person name="Perroud P.-F."/>
            <person name="Lindquist E."/>
            <person name="Kamisugi Y."/>
            <person name="Tanahashi T."/>
            <person name="Sakakibara K."/>
            <person name="Fujita T."/>
            <person name="Oishi K."/>
            <person name="Shin-I T."/>
            <person name="Kuroki Y."/>
            <person name="Toyoda A."/>
            <person name="Suzuki Y."/>
            <person name="Hashimoto A."/>
            <person name="Yamaguchi K."/>
            <person name="Sugano A."/>
            <person name="Kohara Y."/>
            <person name="Fujiyama A."/>
            <person name="Anterola A."/>
            <person name="Aoki S."/>
            <person name="Ashton N."/>
            <person name="Barbazuk W.B."/>
            <person name="Barker E."/>
            <person name="Bennetzen J."/>
            <person name="Bezanilla M."/>
            <person name="Blankenship R."/>
            <person name="Cho S.H."/>
            <person name="Dutcher S."/>
            <person name="Estelle M."/>
            <person name="Fawcett J.A."/>
            <person name="Gundlach H."/>
            <person name="Hanada K."/>
            <person name="Heyl A."/>
            <person name="Hicks K.A."/>
            <person name="Hugh J."/>
            <person name="Lohr M."/>
            <person name="Mayer K."/>
            <person name="Melkozernov A."/>
            <person name="Murata T."/>
            <person name="Nelson D."/>
            <person name="Pils B."/>
            <person name="Prigge M."/>
            <person name="Reiss B."/>
            <person name="Renner T."/>
            <person name="Rombauts S."/>
            <person name="Rushton P."/>
            <person name="Sanderfoot A."/>
            <person name="Schween G."/>
            <person name="Shiu S.-H."/>
            <person name="Stueber K."/>
            <person name="Theodoulou F.L."/>
            <person name="Tu H."/>
            <person name="Van de Peer Y."/>
            <person name="Verrier P.J."/>
            <person name="Waters E."/>
            <person name="Wood A."/>
            <person name="Yang L."/>
            <person name="Cove D."/>
            <person name="Cuming A."/>
            <person name="Hasebe M."/>
            <person name="Lucas S."/>
            <person name="Mishler D.B."/>
            <person name="Reski R."/>
            <person name="Grigoriev I."/>
            <person name="Quatrano R.S."/>
            <person name="Boore J.L."/>
        </authorList>
    </citation>
    <scope>NUCLEOTIDE SEQUENCE [LARGE SCALE GENOMIC DNA]</scope>
    <source>
        <strain evidence="2 3">cv. Gransden 2004</strain>
    </source>
</reference>
<dbReference type="EnsemblPlants" id="Pp3c16_22291V3.1">
    <property type="protein sequence ID" value="Pp3c16_22291V3.1"/>
    <property type="gene ID" value="Pp3c16_22291"/>
</dbReference>
<evidence type="ECO:0000313" key="2">
    <source>
        <dbReference type="EnsemblPlants" id="Pp3c16_22291V3.1"/>
    </source>
</evidence>
<name>A0A2K1J9M8_PHYPA</name>
<evidence type="ECO:0000313" key="1">
    <source>
        <dbReference type="EMBL" id="PNR38231.1"/>
    </source>
</evidence>
<proteinExistence type="predicted"/>
<protein>
    <submittedName>
        <fullName evidence="1 2">Uncharacterized protein</fullName>
    </submittedName>
</protein>
<reference evidence="2" key="3">
    <citation type="submission" date="2020-12" db="UniProtKB">
        <authorList>
            <consortium name="EnsemblPlants"/>
        </authorList>
    </citation>
    <scope>IDENTIFICATION</scope>
</reference>
<dbReference type="Proteomes" id="UP000006727">
    <property type="component" value="Chromosome 16"/>
</dbReference>
<dbReference type="InParanoid" id="A0A2K1J9M8"/>
<dbReference type="AlphaFoldDB" id="A0A2K1J9M8"/>
<gene>
    <name evidence="1" type="ORF">PHYPA_021342</name>
</gene>
<dbReference type="Gramene" id="Pp3c16_22291V3.1">
    <property type="protein sequence ID" value="Pp3c16_22291V3.1"/>
    <property type="gene ID" value="Pp3c16_22291"/>
</dbReference>
<keyword evidence="3" id="KW-1185">Reference proteome</keyword>
<dbReference type="EMBL" id="ABEU02000016">
    <property type="protein sequence ID" value="PNR38231.1"/>
    <property type="molecule type" value="Genomic_DNA"/>
</dbReference>
<sequence length="123" mass="13647">MKMFSVVEDFIYIRIRNLGIDRWYQSSGNPTTQSWNLSAWCARSSIGTSVVPGVIAAPPLSQTNLSFQTSIISTANTTKKFCLSWPLLHPAGEVPESNSVLKCCKISPKSQFDSLLNTIYTKK</sequence>
<accession>A0A2K1J9M8</accession>